<reference evidence="13" key="1">
    <citation type="submission" date="2018-10" db="EMBL/GenBank/DDBJ databases">
        <title>Iterative Subtractive Binning of Freshwater Chronoseries Metagenomes Recovers Nearly Complete Genomes from over Four Hundred Novel Species.</title>
        <authorList>
            <person name="Rodriguez-R L.M."/>
            <person name="Tsementzi D."/>
            <person name="Luo C."/>
            <person name="Konstantinidis K.T."/>
        </authorList>
    </citation>
    <scope>NUCLEOTIDE SEQUENCE</scope>
    <source>
        <strain evidence="13">WB7_6_001</strain>
    </source>
</reference>
<evidence type="ECO:0000256" key="9">
    <source>
        <dbReference type="ARBA" id="ARBA00023316"/>
    </source>
</evidence>
<dbReference type="GO" id="GO:0071555">
    <property type="term" value="P:cell wall organization"/>
    <property type="evidence" value="ECO:0007669"/>
    <property type="project" value="UniProtKB-KW"/>
</dbReference>
<dbReference type="GO" id="GO:0008360">
    <property type="term" value="P:regulation of cell shape"/>
    <property type="evidence" value="ECO:0007669"/>
    <property type="project" value="UniProtKB-KW"/>
</dbReference>
<evidence type="ECO:0000256" key="8">
    <source>
        <dbReference type="ARBA" id="ARBA00023306"/>
    </source>
</evidence>
<dbReference type="GO" id="GO:0051301">
    <property type="term" value="P:cell division"/>
    <property type="evidence" value="ECO:0007669"/>
    <property type="project" value="UniProtKB-KW"/>
</dbReference>
<dbReference type="SUPFAM" id="SSF63418">
    <property type="entry name" value="MurE/MurF N-terminal domain"/>
    <property type="match status" value="1"/>
</dbReference>
<dbReference type="GO" id="GO:0005737">
    <property type="term" value="C:cytoplasm"/>
    <property type="evidence" value="ECO:0007669"/>
    <property type="project" value="UniProtKB-SubCell"/>
</dbReference>
<evidence type="ECO:0000256" key="6">
    <source>
        <dbReference type="ARBA" id="ARBA00022960"/>
    </source>
</evidence>
<dbReference type="Pfam" id="PF02875">
    <property type="entry name" value="Mur_ligase_C"/>
    <property type="match status" value="1"/>
</dbReference>
<evidence type="ECO:0000313" key="13">
    <source>
        <dbReference type="EMBL" id="NBN87615.1"/>
    </source>
</evidence>
<dbReference type="GO" id="GO:0005524">
    <property type="term" value="F:ATP binding"/>
    <property type="evidence" value="ECO:0007669"/>
    <property type="project" value="UniProtKB-KW"/>
</dbReference>
<comment type="pathway">
    <text evidence="10">Cell wall biogenesis; peptidoglycan biosynthesis.</text>
</comment>
<keyword evidence="3 10" id="KW-0132">Cell division</keyword>
<dbReference type="InterPro" id="IPR004101">
    <property type="entry name" value="Mur_ligase_C"/>
</dbReference>
<keyword evidence="2 13" id="KW-0436">Ligase</keyword>
<dbReference type="SUPFAM" id="SSF53244">
    <property type="entry name" value="MurD-like peptide ligases, peptide-binding domain"/>
    <property type="match status" value="1"/>
</dbReference>
<dbReference type="Pfam" id="PF08245">
    <property type="entry name" value="Mur_ligase_M"/>
    <property type="match status" value="1"/>
</dbReference>
<dbReference type="GO" id="GO:0009252">
    <property type="term" value="P:peptidoglycan biosynthetic process"/>
    <property type="evidence" value="ECO:0007669"/>
    <property type="project" value="UniProtKB-KW"/>
</dbReference>
<evidence type="ECO:0000313" key="14">
    <source>
        <dbReference type="Proteomes" id="UP000713222"/>
    </source>
</evidence>
<sequence length="448" mass="51397">MKIKLYSAEEINAVFNSNISNKFFFNKVAIDSREVSNRGIFFAIKGDNDDGHRYVKKVLKNKNNLAIISKGVKNKRSIKTQNTLESLRNLASYSRQRSEAKIIAITGSCGKTSLKNLLNSSLKKFGRTHCSPKSFNNHFGVPYSLANLNSNDKYGVFELGMSSKGEIDNLVNLVKPHIAIITNIGPAHIENFKNIYGICKAKAEIMNGISQNGIIILNKDDKFFNSLKKIANKKNIKILTFGFSQSDIQIKKSLRKVFFKIKNKIFHFKIKNFNKSYLYNIAATICVHYSLNHNLSYLKNNFNNLRIIEGRGNEKKIRIKNKKILLINDSYNSNPMSLNEAIYNFSLRKKNNQRKVLIMGDMLELGKRSKYYHQQAARIINKTNIDKVYCIGSEVRHTYKKLNDSKKGLLVKDISFIKENIFNLLQNNDILLVKSSNRIGLFNFFKKF</sequence>
<comment type="catalytic activity">
    <reaction evidence="10">
        <text>D-alanyl-D-alanine + UDP-N-acetyl-alpha-D-muramoyl-L-alanyl-gamma-D-glutamyl-meso-2,6-diaminopimelate + ATP = UDP-N-acetyl-alpha-D-muramoyl-L-alanyl-gamma-D-glutamyl-meso-2,6-diaminopimeloyl-D-alanyl-D-alanine + ADP + phosphate + H(+)</text>
        <dbReference type="Rhea" id="RHEA:28374"/>
        <dbReference type="ChEBI" id="CHEBI:15378"/>
        <dbReference type="ChEBI" id="CHEBI:30616"/>
        <dbReference type="ChEBI" id="CHEBI:43474"/>
        <dbReference type="ChEBI" id="CHEBI:57822"/>
        <dbReference type="ChEBI" id="CHEBI:61386"/>
        <dbReference type="ChEBI" id="CHEBI:83905"/>
        <dbReference type="ChEBI" id="CHEBI:456216"/>
        <dbReference type="EC" id="6.3.2.10"/>
    </reaction>
</comment>
<evidence type="ECO:0000256" key="4">
    <source>
        <dbReference type="ARBA" id="ARBA00022741"/>
    </source>
</evidence>
<comment type="caution">
    <text evidence="13">The sequence shown here is derived from an EMBL/GenBank/DDBJ whole genome shotgun (WGS) entry which is preliminary data.</text>
</comment>
<dbReference type="InterPro" id="IPR005863">
    <property type="entry name" value="UDP-N-AcMur_synth"/>
</dbReference>
<dbReference type="SUPFAM" id="SSF53623">
    <property type="entry name" value="MurD-like peptide ligases, catalytic domain"/>
    <property type="match status" value="1"/>
</dbReference>
<name>A0A964XRD2_9PROT</name>
<feature type="domain" description="Mur ligase central" evidence="12">
    <location>
        <begin position="105"/>
        <end position="287"/>
    </location>
</feature>
<keyword evidence="1" id="KW-0963">Cytoplasm</keyword>
<dbReference type="InterPro" id="IPR035911">
    <property type="entry name" value="MurE/MurF_N"/>
</dbReference>
<dbReference type="InterPro" id="IPR013221">
    <property type="entry name" value="Mur_ligase_cen"/>
</dbReference>
<evidence type="ECO:0000256" key="2">
    <source>
        <dbReference type="ARBA" id="ARBA00022598"/>
    </source>
</evidence>
<dbReference type="PANTHER" id="PTHR43024:SF1">
    <property type="entry name" value="UDP-N-ACETYLMURAMOYL-TRIPEPTIDE--D-ALANYL-D-ALANINE LIGASE"/>
    <property type="match status" value="1"/>
</dbReference>
<dbReference type="InterPro" id="IPR051046">
    <property type="entry name" value="MurCDEF_CellWall_CoF430Synth"/>
</dbReference>
<evidence type="ECO:0000256" key="10">
    <source>
        <dbReference type="RuleBase" id="RU004136"/>
    </source>
</evidence>
<dbReference type="Proteomes" id="UP000713222">
    <property type="component" value="Unassembled WGS sequence"/>
</dbReference>
<feature type="domain" description="Mur ligase C-terminal" evidence="11">
    <location>
        <begin position="321"/>
        <end position="436"/>
    </location>
</feature>
<dbReference type="GO" id="GO:0047480">
    <property type="term" value="F:UDP-N-acetylmuramoyl-tripeptide-D-alanyl-D-alanine ligase activity"/>
    <property type="evidence" value="ECO:0007669"/>
    <property type="project" value="UniProtKB-EC"/>
</dbReference>
<gene>
    <name evidence="13" type="ORF">EBV32_00760</name>
</gene>
<dbReference type="EMBL" id="RGET01000005">
    <property type="protein sequence ID" value="NBN87615.1"/>
    <property type="molecule type" value="Genomic_DNA"/>
</dbReference>
<keyword evidence="8 10" id="KW-0131">Cell cycle</keyword>
<keyword evidence="5" id="KW-0067">ATP-binding</keyword>
<evidence type="ECO:0000256" key="7">
    <source>
        <dbReference type="ARBA" id="ARBA00022984"/>
    </source>
</evidence>
<dbReference type="InterPro" id="IPR036565">
    <property type="entry name" value="Mur-like_cat_sf"/>
</dbReference>
<comment type="subcellular location">
    <subcellularLocation>
        <location evidence="10">Cytoplasm</location>
    </subcellularLocation>
</comment>
<organism evidence="13 14">
    <name type="scientific">Candidatus Fonsibacter lacus</name>
    <dbReference type="NCBI Taxonomy" id="2576439"/>
    <lineage>
        <taxon>Bacteria</taxon>
        <taxon>Pseudomonadati</taxon>
        <taxon>Pseudomonadota</taxon>
        <taxon>Alphaproteobacteria</taxon>
        <taxon>Candidatus Pelagibacterales</taxon>
        <taxon>Candidatus Pelagibacterales incertae sedis</taxon>
        <taxon>Candidatus Fonsibacter</taxon>
    </lineage>
</organism>
<dbReference type="Gene3D" id="3.40.1390.10">
    <property type="entry name" value="MurE/MurF, N-terminal domain"/>
    <property type="match status" value="1"/>
</dbReference>
<protein>
    <recommendedName>
        <fullName evidence="10">UDP-N-acetylmuramoyl-tripeptide--D-alanyl-D-alanine ligase</fullName>
        <ecNumber evidence="10">6.3.2.10</ecNumber>
    </recommendedName>
</protein>
<comment type="function">
    <text evidence="10">Involved in cell wall formation. Catalyzes the final step in the synthesis of UDP-N-acetylmuramoyl-pentapeptide, the precursor of murein.</text>
</comment>
<keyword evidence="4" id="KW-0547">Nucleotide-binding</keyword>
<dbReference type="PANTHER" id="PTHR43024">
    <property type="entry name" value="UDP-N-ACETYLMURAMOYL-TRIPEPTIDE--D-ALANYL-D-ALANINE LIGASE"/>
    <property type="match status" value="1"/>
</dbReference>
<dbReference type="InterPro" id="IPR036615">
    <property type="entry name" value="Mur_ligase_C_dom_sf"/>
</dbReference>
<evidence type="ECO:0000256" key="3">
    <source>
        <dbReference type="ARBA" id="ARBA00022618"/>
    </source>
</evidence>
<proteinExistence type="predicted"/>
<evidence type="ECO:0000256" key="5">
    <source>
        <dbReference type="ARBA" id="ARBA00022840"/>
    </source>
</evidence>
<keyword evidence="9 10" id="KW-0961">Cell wall biogenesis/degradation</keyword>
<evidence type="ECO:0000259" key="11">
    <source>
        <dbReference type="Pfam" id="PF02875"/>
    </source>
</evidence>
<dbReference type="NCBIfam" id="TIGR01143">
    <property type="entry name" value="murF"/>
    <property type="match status" value="1"/>
</dbReference>
<dbReference type="EC" id="6.3.2.10" evidence="10"/>
<dbReference type="Gene3D" id="3.90.190.20">
    <property type="entry name" value="Mur ligase, C-terminal domain"/>
    <property type="match status" value="1"/>
</dbReference>
<evidence type="ECO:0000259" key="12">
    <source>
        <dbReference type="Pfam" id="PF08245"/>
    </source>
</evidence>
<keyword evidence="7 10" id="KW-0573">Peptidoglycan synthesis</keyword>
<dbReference type="Gene3D" id="3.40.1190.10">
    <property type="entry name" value="Mur-like, catalytic domain"/>
    <property type="match status" value="1"/>
</dbReference>
<dbReference type="AlphaFoldDB" id="A0A964XRD2"/>
<accession>A0A964XRD2</accession>
<keyword evidence="6 10" id="KW-0133">Cell shape</keyword>
<evidence type="ECO:0000256" key="1">
    <source>
        <dbReference type="ARBA" id="ARBA00022490"/>
    </source>
</evidence>